<organism evidence="1">
    <name type="scientific">marine sediment metagenome</name>
    <dbReference type="NCBI Taxonomy" id="412755"/>
    <lineage>
        <taxon>unclassified sequences</taxon>
        <taxon>metagenomes</taxon>
        <taxon>ecological metagenomes</taxon>
    </lineage>
</organism>
<proteinExistence type="predicted"/>
<dbReference type="EMBL" id="LAZR01005300">
    <property type="protein sequence ID" value="KKN01086.1"/>
    <property type="molecule type" value="Genomic_DNA"/>
</dbReference>
<evidence type="ECO:0000313" key="1">
    <source>
        <dbReference type="EMBL" id="KKN01086.1"/>
    </source>
</evidence>
<protein>
    <recommendedName>
        <fullName evidence="2">Fibronectin type-III domain-containing protein</fullName>
    </recommendedName>
</protein>
<dbReference type="AlphaFoldDB" id="A0A0F9PJ88"/>
<evidence type="ECO:0008006" key="2">
    <source>
        <dbReference type="Google" id="ProtNLM"/>
    </source>
</evidence>
<reference evidence="1" key="1">
    <citation type="journal article" date="2015" name="Nature">
        <title>Complex archaea that bridge the gap between prokaryotes and eukaryotes.</title>
        <authorList>
            <person name="Spang A."/>
            <person name="Saw J.H."/>
            <person name="Jorgensen S.L."/>
            <person name="Zaremba-Niedzwiedzka K."/>
            <person name="Martijn J."/>
            <person name="Lind A.E."/>
            <person name="van Eijk R."/>
            <person name="Schleper C."/>
            <person name="Guy L."/>
            <person name="Ettema T.J."/>
        </authorList>
    </citation>
    <scope>NUCLEOTIDE SEQUENCE</scope>
</reference>
<comment type="caution">
    <text evidence="1">The sequence shown here is derived from an EMBL/GenBank/DDBJ whole genome shotgun (WGS) entry which is preliminary data.</text>
</comment>
<name>A0A0F9PJ88_9ZZZZ</name>
<gene>
    <name evidence="1" type="ORF">LCGC14_1131240</name>
</gene>
<sequence>MAATLRDNCNTQTLFFNFPHGLTEQEGQTITPTEVYVLETIKFYAKWKYGDPGTCYISLQETTSGLPNGSLLTDRLSFTVTADKVLKSITFGTQPTLQIGTKYVIVFEAPSGVASSGELHLYGQPSNGNDYSGGDRVWYNGSVWNTVTSQDLNFYCWGVDATPSKPITPAPSDSSTTVTLDQTTLSWVDGGNADTYDVYFGLSGNMTLQSSAQAGLSWSIDSLPLSYNTAYQWRIDATNVYGTTTGDTWGFTTIAFAPPVATVAGSASPNMLQIIKRLVAAAYSKFWYEDI</sequence>
<accession>A0A0F9PJ88</accession>